<accession>A0ABT0E609</accession>
<name>A0ABT0E609_9GAMM</name>
<proteinExistence type="predicted"/>
<dbReference type="RefSeq" id="WP_246950301.1">
    <property type="nucleotide sequence ID" value="NZ_JALKII010000003.1"/>
</dbReference>
<sequence length="123" mass="13666">MEFEKASEKNAWNAVAQATLAMRQDDVPHPALAAWLRQQGVDIQRSVFPCVGLFDDDVFSGTLITQSRRVVEYFIDLAAPDSSEFEDVTEGLGPKDPNHPESDVRDLITMALVYFDHQRGAAA</sequence>
<reference evidence="1" key="1">
    <citation type="submission" date="2022-04" db="EMBL/GenBank/DDBJ databases">
        <title>Alcanivorax sp. CY1518 draft genome sequence.</title>
        <authorList>
            <person name="Zhao G."/>
            <person name="An M."/>
        </authorList>
    </citation>
    <scope>NUCLEOTIDE SEQUENCE</scope>
    <source>
        <strain evidence="1">CY1518</strain>
    </source>
</reference>
<gene>
    <name evidence="1" type="ORF">MU846_06010</name>
</gene>
<organism evidence="1 2">
    <name type="scientific">Alcanivorax quisquiliarum</name>
    <dbReference type="NCBI Taxonomy" id="2933565"/>
    <lineage>
        <taxon>Bacteria</taxon>
        <taxon>Pseudomonadati</taxon>
        <taxon>Pseudomonadota</taxon>
        <taxon>Gammaproteobacteria</taxon>
        <taxon>Oceanospirillales</taxon>
        <taxon>Alcanivoracaceae</taxon>
        <taxon>Alcanivorax</taxon>
    </lineage>
</organism>
<protein>
    <submittedName>
        <fullName evidence="1">Uncharacterized protein</fullName>
    </submittedName>
</protein>
<keyword evidence="2" id="KW-1185">Reference proteome</keyword>
<evidence type="ECO:0000313" key="2">
    <source>
        <dbReference type="Proteomes" id="UP001165524"/>
    </source>
</evidence>
<evidence type="ECO:0000313" key="1">
    <source>
        <dbReference type="EMBL" id="MCK0537261.1"/>
    </source>
</evidence>
<comment type="caution">
    <text evidence="1">The sequence shown here is derived from an EMBL/GenBank/DDBJ whole genome shotgun (WGS) entry which is preliminary data.</text>
</comment>
<dbReference type="Proteomes" id="UP001165524">
    <property type="component" value="Unassembled WGS sequence"/>
</dbReference>
<dbReference type="EMBL" id="JALKII010000003">
    <property type="protein sequence ID" value="MCK0537261.1"/>
    <property type="molecule type" value="Genomic_DNA"/>
</dbReference>